<reference evidence="2 3" key="1">
    <citation type="submission" date="2019-11" db="EMBL/GenBank/DDBJ databases">
        <title>Acidiferrimicrobium australis gen. nov., sp. nov., an acidophilic and obligately heterotrophic, member of the Actinobacteria that catalyses dissimilatory oxido- reduction of iron isolated from metal-rich acidic water in Chile.</title>
        <authorList>
            <person name="Gonzalez D."/>
            <person name="Huber K."/>
            <person name="Hedrich S."/>
            <person name="Rojas-Villalobos C."/>
            <person name="Quatrini R."/>
            <person name="Dinamarca M.A."/>
            <person name="Schwarz A."/>
            <person name="Canales C."/>
            <person name="Nancucheo I."/>
        </authorList>
    </citation>
    <scope>NUCLEOTIDE SEQUENCE [LARGE SCALE GENOMIC DNA]</scope>
    <source>
        <strain evidence="2 3">USS-CCA1</strain>
    </source>
</reference>
<dbReference type="EMBL" id="WJHE01000928">
    <property type="protein sequence ID" value="MST34283.1"/>
    <property type="molecule type" value="Genomic_DNA"/>
</dbReference>
<sequence length="83" mass="8738">MLWRAVRPHLPRSHHASPSTFVLNRGGGQGADALGPAMLPGPARDSLVDAYETSDEASREAGVSNDSQGRPSTSSHAPTFRDA</sequence>
<protein>
    <submittedName>
        <fullName evidence="2">Uncharacterized protein</fullName>
    </submittedName>
</protein>
<feature type="region of interest" description="Disordered" evidence="1">
    <location>
        <begin position="1"/>
        <end position="83"/>
    </location>
</feature>
<proteinExistence type="predicted"/>
<comment type="caution">
    <text evidence="2">The sequence shown here is derived from an EMBL/GenBank/DDBJ whole genome shotgun (WGS) entry which is preliminary data.</text>
</comment>
<accession>A0ABW9R0N6</accession>
<organism evidence="2 3">
    <name type="scientific">Acidiferrimicrobium australe</name>
    <dbReference type="NCBI Taxonomy" id="2664430"/>
    <lineage>
        <taxon>Bacteria</taxon>
        <taxon>Bacillati</taxon>
        <taxon>Actinomycetota</taxon>
        <taxon>Acidimicrobiia</taxon>
        <taxon>Acidimicrobiales</taxon>
        <taxon>Acidimicrobiaceae</taxon>
        <taxon>Acidiferrimicrobium</taxon>
    </lineage>
</organism>
<evidence type="ECO:0000313" key="3">
    <source>
        <dbReference type="Proteomes" id="UP000437736"/>
    </source>
</evidence>
<dbReference type="Proteomes" id="UP000437736">
    <property type="component" value="Unassembled WGS sequence"/>
</dbReference>
<evidence type="ECO:0000313" key="2">
    <source>
        <dbReference type="EMBL" id="MST34283.1"/>
    </source>
</evidence>
<evidence type="ECO:0000256" key="1">
    <source>
        <dbReference type="SAM" id="MobiDB-lite"/>
    </source>
</evidence>
<feature type="compositionally biased region" description="Basic residues" evidence="1">
    <location>
        <begin position="1"/>
        <end position="15"/>
    </location>
</feature>
<name>A0ABW9R0N6_9ACTN</name>
<feature type="compositionally biased region" description="Polar residues" evidence="1">
    <location>
        <begin position="64"/>
        <end position="77"/>
    </location>
</feature>
<gene>
    <name evidence="2" type="ORF">GHK86_16335</name>
</gene>
<keyword evidence="3" id="KW-1185">Reference proteome</keyword>